<evidence type="ECO:0000256" key="8">
    <source>
        <dbReference type="ARBA" id="ARBA00042721"/>
    </source>
</evidence>
<accession>A0AAE0BYW3</accession>
<reference evidence="10 12" key="1">
    <citation type="journal article" date="2015" name="Genome Biol. Evol.">
        <title>Comparative Genomics of a Bacterivorous Green Alga Reveals Evolutionary Causalities and Consequences of Phago-Mixotrophic Mode of Nutrition.</title>
        <authorList>
            <person name="Burns J.A."/>
            <person name="Paasch A."/>
            <person name="Narechania A."/>
            <person name="Kim E."/>
        </authorList>
    </citation>
    <scope>NUCLEOTIDE SEQUENCE [LARGE SCALE GENOMIC DNA]</scope>
    <source>
        <strain evidence="10">PLY_AMNH</strain>
    </source>
</reference>
<dbReference type="EMBL" id="LGRX02030769">
    <property type="protein sequence ID" value="KAK3245321.1"/>
    <property type="molecule type" value="Genomic_DNA"/>
</dbReference>
<dbReference type="Gene3D" id="3.40.30.10">
    <property type="entry name" value="Glutaredoxin"/>
    <property type="match status" value="1"/>
</dbReference>
<evidence type="ECO:0000256" key="2">
    <source>
        <dbReference type="ARBA" id="ARBA00005557"/>
    </source>
</evidence>
<dbReference type="PANTHER" id="PTHR33618:SF1">
    <property type="entry name" value="LARGE RIBOSOMAL SUBUNIT PROTEIN ML53"/>
    <property type="match status" value="1"/>
</dbReference>
<gene>
    <name evidence="11" type="ORF">CYMTET_22727</name>
    <name evidence="10" type="ORF">CYMTET_45096</name>
</gene>
<comment type="similarity">
    <text evidence="2">Belongs to the mitochondrion-specific ribosomal protein mL53 family.</text>
</comment>
<comment type="caution">
    <text evidence="10">The sequence shown here is derived from an EMBL/GenBank/DDBJ whole genome shotgun (WGS) entry which is preliminary data.</text>
</comment>
<evidence type="ECO:0000313" key="10">
    <source>
        <dbReference type="EMBL" id="KAK3245321.1"/>
    </source>
</evidence>
<dbReference type="PANTHER" id="PTHR33618">
    <property type="entry name" value="39S RIBOSOMAL PROTEIN L53, MITOCHONDRIAL"/>
    <property type="match status" value="1"/>
</dbReference>
<sequence length="129" mass="14347">MVLSALSKVRVQFRAADPRNAAVREFLFRITTPKAIASNPKCEVIPKVRIDRQPPVVELTFLNGQVEVLDCSKLRVTDILERINAVNQKITIQTLLKNAGEEKLYLETRAGPEQMKNSGPSICSNAEGE</sequence>
<evidence type="ECO:0000256" key="3">
    <source>
        <dbReference type="ARBA" id="ARBA00022946"/>
    </source>
</evidence>
<dbReference type="GO" id="GO:0005762">
    <property type="term" value="C:mitochondrial large ribosomal subunit"/>
    <property type="evidence" value="ECO:0007669"/>
    <property type="project" value="TreeGrafter"/>
</dbReference>
<keyword evidence="6" id="KW-0687">Ribonucleoprotein</keyword>
<reference evidence="10" key="2">
    <citation type="submission" date="2023-06" db="EMBL/GenBank/DDBJ databases">
        <title>Long-read-based genome assembly of the green algal bacterivore Cymbomonas tetramitiformis.</title>
        <authorList>
            <person name="Gyaltshen Y."/>
            <person name="Rozenberg A."/>
            <person name="Paasch A."/>
            <person name="Burns J.A."/>
            <person name="Warring S."/>
            <person name="Larson R."/>
            <person name="Maurer-Alcala X."/>
            <person name="Dacks J."/>
            <person name="Kim E."/>
        </authorList>
    </citation>
    <scope>NUCLEOTIDE SEQUENCE</scope>
    <source>
        <strain evidence="10">PLY_AMNH</strain>
    </source>
</reference>
<keyword evidence="5" id="KW-0496">Mitochondrion</keyword>
<dbReference type="EMBL" id="LGRX02011579">
    <property type="protein sequence ID" value="KAK3268788.1"/>
    <property type="molecule type" value="Genomic_DNA"/>
</dbReference>
<evidence type="ECO:0000256" key="4">
    <source>
        <dbReference type="ARBA" id="ARBA00022980"/>
    </source>
</evidence>
<comment type="subcellular location">
    <subcellularLocation>
        <location evidence="1">Mitochondrion</location>
    </subcellularLocation>
</comment>
<organism evidence="10 12">
    <name type="scientific">Cymbomonas tetramitiformis</name>
    <dbReference type="NCBI Taxonomy" id="36881"/>
    <lineage>
        <taxon>Eukaryota</taxon>
        <taxon>Viridiplantae</taxon>
        <taxon>Chlorophyta</taxon>
        <taxon>Pyramimonadophyceae</taxon>
        <taxon>Pyramimonadales</taxon>
        <taxon>Pyramimonadaceae</taxon>
        <taxon>Cymbomonas</taxon>
    </lineage>
</organism>
<keyword evidence="4" id="KW-0689">Ribosomal protein</keyword>
<dbReference type="InterPro" id="IPR036249">
    <property type="entry name" value="Thioredoxin-like_sf"/>
</dbReference>
<dbReference type="InterPro" id="IPR052473">
    <property type="entry name" value="mtLSU_mL53"/>
</dbReference>
<dbReference type="Proteomes" id="UP001190700">
    <property type="component" value="Unassembled WGS sequence"/>
</dbReference>
<evidence type="ECO:0000313" key="12">
    <source>
        <dbReference type="Proteomes" id="UP001190700"/>
    </source>
</evidence>
<name>A0AAE0BYW3_9CHLO</name>
<proteinExistence type="inferred from homology"/>
<dbReference type="AlphaFoldDB" id="A0AAE0BYW3"/>
<evidence type="ECO:0000313" key="11">
    <source>
        <dbReference type="EMBL" id="KAK3268788.1"/>
    </source>
</evidence>
<evidence type="ECO:0000256" key="5">
    <source>
        <dbReference type="ARBA" id="ARBA00023128"/>
    </source>
</evidence>
<evidence type="ECO:0000256" key="7">
    <source>
        <dbReference type="ARBA" id="ARBA00035180"/>
    </source>
</evidence>
<dbReference type="InterPro" id="IPR019716">
    <property type="entry name" value="Ribosomal_mL53"/>
</dbReference>
<feature type="compositionally biased region" description="Polar residues" evidence="9">
    <location>
        <begin position="115"/>
        <end position="129"/>
    </location>
</feature>
<protein>
    <recommendedName>
        <fullName evidence="7">Large ribosomal subunit protein mL53</fullName>
    </recommendedName>
    <alternativeName>
        <fullName evidence="8">39S ribosomal protein L53, mitochondrial</fullName>
    </alternativeName>
</protein>
<keyword evidence="3" id="KW-0809">Transit peptide</keyword>
<feature type="region of interest" description="Disordered" evidence="9">
    <location>
        <begin position="110"/>
        <end position="129"/>
    </location>
</feature>
<evidence type="ECO:0000256" key="9">
    <source>
        <dbReference type="SAM" id="MobiDB-lite"/>
    </source>
</evidence>
<evidence type="ECO:0000256" key="6">
    <source>
        <dbReference type="ARBA" id="ARBA00023274"/>
    </source>
</evidence>
<evidence type="ECO:0000256" key="1">
    <source>
        <dbReference type="ARBA" id="ARBA00004173"/>
    </source>
</evidence>
<dbReference type="SUPFAM" id="SSF52833">
    <property type="entry name" value="Thioredoxin-like"/>
    <property type="match status" value="1"/>
</dbReference>
<dbReference type="Pfam" id="PF10780">
    <property type="entry name" value="MRP_L53"/>
    <property type="match status" value="1"/>
</dbReference>
<keyword evidence="12" id="KW-1185">Reference proteome</keyword>